<proteinExistence type="predicted"/>
<dbReference type="InterPro" id="IPR007360">
    <property type="entry name" value="SirB"/>
</dbReference>
<sequence>MEYYVPIKHLHMLFAYLTALLFTLRLVLDAVGKPGWRQTPLRFIPHINDTLLLTFAVALWLLGPWQLMAHGWLGLKIVLLFGYIGAGLVALKPSKPKGLRIGFAVLALGLLAAIFHLAKAKPMLFG</sequence>
<accession>A0ABU7JCY3</accession>
<keyword evidence="1" id="KW-0812">Transmembrane</keyword>
<evidence type="ECO:0000256" key="1">
    <source>
        <dbReference type="SAM" id="Phobius"/>
    </source>
</evidence>
<feature type="transmembrane region" description="Helical" evidence="1">
    <location>
        <begin position="12"/>
        <end position="31"/>
    </location>
</feature>
<keyword evidence="1" id="KW-0472">Membrane</keyword>
<organism evidence="2 3">
    <name type="scientific">Alkalimonas mucilaginosa</name>
    <dbReference type="NCBI Taxonomy" id="3057676"/>
    <lineage>
        <taxon>Bacteria</taxon>
        <taxon>Pseudomonadati</taxon>
        <taxon>Pseudomonadota</taxon>
        <taxon>Gammaproteobacteria</taxon>
        <taxon>Alkalimonas</taxon>
    </lineage>
</organism>
<dbReference type="EMBL" id="JAUGZK010000003">
    <property type="protein sequence ID" value="MEE2023499.1"/>
    <property type="molecule type" value="Genomic_DNA"/>
</dbReference>
<keyword evidence="1" id="KW-1133">Transmembrane helix</keyword>
<dbReference type="RefSeq" id="WP_330086857.1">
    <property type="nucleotide sequence ID" value="NZ_JAUGZK010000003.1"/>
</dbReference>
<feature type="transmembrane region" description="Helical" evidence="1">
    <location>
        <begin position="98"/>
        <end position="118"/>
    </location>
</feature>
<gene>
    <name evidence="2" type="ORF">QWF21_04515</name>
</gene>
<dbReference type="PANTHER" id="PTHR39594:SF1">
    <property type="entry name" value="PROTEIN YCHQ"/>
    <property type="match status" value="1"/>
</dbReference>
<comment type="caution">
    <text evidence="2">The sequence shown here is derived from an EMBL/GenBank/DDBJ whole genome shotgun (WGS) entry which is preliminary data.</text>
</comment>
<dbReference type="PANTHER" id="PTHR39594">
    <property type="entry name" value="PROTEIN YCHQ"/>
    <property type="match status" value="1"/>
</dbReference>
<protein>
    <submittedName>
        <fullName evidence="2">SirB2 family protein</fullName>
    </submittedName>
</protein>
<dbReference type="Proteomes" id="UP001339167">
    <property type="component" value="Unassembled WGS sequence"/>
</dbReference>
<feature type="transmembrane region" description="Helical" evidence="1">
    <location>
        <begin position="43"/>
        <end position="63"/>
    </location>
</feature>
<name>A0ABU7JCY3_9GAMM</name>
<dbReference type="Pfam" id="PF04247">
    <property type="entry name" value="SirB"/>
    <property type="match status" value="1"/>
</dbReference>
<evidence type="ECO:0000313" key="3">
    <source>
        <dbReference type="Proteomes" id="UP001339167"/>
    </source>
</evidence>
<evidence type="ECO:0000313" key="2">
    <source>
        <dbReference type="EMBL" id="MEE2023499.1"/>
    </source>
</evidence>
<feature type="transmembrane region" description="Helical" evidence="1">
    <location>
        <begin position="69"/>
        <end position="91"/>
    </location>
</feature>
<reference evidence="2 3" key="1">
    <citation type="submission" date="2023-06" db="EMBL/GenBank/DDBJ databases">
        <title>Alkalimonas sp., MEB004 an alkaliphilic bacterium isolated from Lonar Lake, India.</title>
        <authorList>
            <person name="Joshi A."/>
            <person name="Thite S."/>
        </authorList>
    </citation>
    <scope>NUCLEOTIDE SEQUENCE [LARGE SCALE GENOMIC DNA]</scope>
    <source>
        <strain evidence="2 3">MEB004</strain>
    </source>
</reference>
<keyword evidence="3" id="KW-1185">Reference proteome</keyword>
<dbReference type="PIRSF" id="PIRSF005610">
    <property type="entry name" value="SirB"/>
    <property type="match status" value="1"/>
</dbReference>